<keyword evidence="8" id="KW-0695">RNA-directed DNA polymerase</keyword>
<dbReference type="RefSeq" id="XP_004347714.1">
    <property type="nucleotide sequence ID" value="XM_004347664.1"/>
</dbReference>
<organism evidence="11 12">
    <name type="scientific">Acanthamoeba castellanii (strain ATCC 30010 / Neff)</name>
    <dbReference type="NCBI Taxonomy" id="1257118"/>
    <lineage>
        <taxon>Eukaryota</taxon>
        <taxon>Amoebozoa</taxon>
        <taxon>Discosea</taxon>
        <taxon>Longamoebia</taxon>
        <taxon>Centramoebida</taxon>
        <taxon>Acanthamoebidae</taxon>
        <taxon>Acanthamoeba</taxon>
    </lineage>
</organism>
<gene>
    <name evidence="11" type="ORF">ACA1_337320</name>
</gene>
<dbReference type="GeneID" id="14922797"/>
<dbReference type="GO" id="GO:0006508">
    <property type="term" value="P:proteolysis"/>
    <property type="evidence" value="ECO:0007669"/>
    <property type="project" value="UniProtKB-KW"/>
</dbReference>
<evidence type="ECO:0000256" key="2">
    <source>
        <dbReference type="ARBA" id="ARBA00022679"/>
    </source>
</evidence>
<dbReference type="Gene3D" id="3.30.70.270">
    <property type="match status" value="1"/>
</dbReference>
<dbReference type="VEuPathDB" id="AmoebaDB:ACA1_337320"/>
<sequence>MAFSVSSRLYKFNVMPFGLTNTPALFQWNMEALLRGLTWSCCLMYIDNIVIYSQSWPTYRPSLTISSRDRCLKPDPTKVATVKDTQPPQSAQEAHQEAFETLKQHLTAAPVITTATRLALYTAHGRLGTRHWRVVFEWVKAYQHYLHGHHFTVVTDHNPLVWISTQHDPQLAQWALTLQEHNF</sequence>
<dbReference type="InterPro" id="IPR043128">
    <property type="entry name" value="Rev_trsase/Diguanyl_cyclase"/>
</dbReference>
<keyword evidence="2" id="KW-0808">Transferase</keyword>
<keyword evidence="5" id="KW-0064">Aspartyl protease</keyword>
<dbReference type="Pfam" id="PF17917">
    <property type="entry name" value="RT_RNaseH"/>
    <property type="match status" value="1"/>
</dbReference>
<dbReference type="InterPro" id="IPR043502">
    <property type="entry name" value="DNA/RNA_pol_sf"/>
</dbReference>
<dbReference type="InterPro" id="IPR041373">
    <property type="entry name" value="RT_RNaseH"/>
</dbReference>
<accession>L8H9F1</accession>
<evidence type="ECO:0000256" key="7">
    <source>
        <dbReference type="ARBA" id="ARBA00022801"/>
    </source>
</evidence>
<protein>
    <submittedName>
        <fullName evidence="11">Pol polyprotein</fullName>
    </submittedName>
</protein>
<feature type="domain" description="Reverse transcriptase RNase H-like" evidence="10">
    <location>
        <begin position="135"/>
        <end position="180"/>
    </location>
</feature>
<keyword evidence="6" id="KW-0255">Endonuclease</keyword>
<dbReference type="SUPFAM" id="SSF56672">
    <property type="entry name" value="DNA/RNA polymerases"/>
    <property type="match status" value="1"/>
</dbReference>
<dbReference type="AlphaFoldDB" id="L8H9F1"/>
<dbReference type="InterPro" id="IPR051320">
    <property type="entry name" value="Viral_Replic_Matur_Polypro"/>
</dbReference>
<keyword evidence="3" id="KW-0548">Nucleotidyltransferase</keyword>
<name>L8H9F1_ACACF</name>
<dbReference type="EMBL" id="KB007896">
    <property type="protein sequence ID" value="ELR21882.1"/>
    <property type="molecule type" value="Genomic_DNA"/>
</dbReference>
<evidence type="ECO:0000259" key="9">
    <source>
        <dbReference type="Pfam" id="PF00078"/>
    </source>
</evidence>
<feature type="domain" description="Reverse transcriptase" evidence="9">
    <location>
        <begin position="7"/>
        <end position="55"/>
    </location>
</feature>
<dbReference type="GO" id="GO:0004519">
    <property type="term" value="F:endonuclease activity"/>
    <property type="evidence" value="ECO:0007669"/>
    <property type="project" value="UniProtKB-KW"/>
</dbReference>
<dbReference type="STRING" id="1257118.L8H9F1"/>
<keyword evidence="7" id="KW-0378">Hydrolase</keyword>
<dbReference type="Proteomes" id="UP000011083">
    <property type="component" value="Unassembled WGS sequence"/>
</dbReference>
<dbReference type="KEGG" id="acan:ACA1_337320"/>
<dbReference type="PANTHER" id="PTHR33064:SF37">
    <property type="entry name" value="RIBONUCLEASE H"/>
    <property type="match status" value="1"/>
</dbReference>
<evidence type="ECO:0000256" key="6">
    <source>
        <dbReference type="ARBA" id="ARBA00022759"/>
    </source>
</evidence>
<evidence type="ECO:0000259" key="10">
    <source>
        <dbReference type="Pfam" id="PF17917"/>
    </source>
</evidence>
<reference evidence="11 12" key="1">
    <citation type="journal article" date="2013" name="Genome Biol.">
        <title>Genome of Acanthamoeba castellanii highlights extensive lateral gene transfer and early evolution of tyrosine kinase signaling.</title>
        <authorList>
            <person name="Clarke M."/>
            <person name="Lohan A.J."/>
            <person name="Liu B."/>
            <person name="Lagkouvardos I."/>
            <person name="Roy S."/>
            <person name="Zafar N."/>
            <person name="Bertelli C."/>
            <person name="Schilde C."/>
            <person name="Kianianmomeni A."/>
            <person name="Burglin T.R."/>
            <person name="Frech C."/>
            <person name="Turcotte B."/>
            <person name="Kopec K.O."/>
            <person name="Synnott J.M."/>
            <person name="Choo C."/>
            <person name="Paponov I."/>
            <person name="Finkler A."/>
            <person name="Soon Heng Tan C."/>
            <person name="Hutchins A.P."/>
            <person name="Weinmeier T."/>
            <person name="Rattei T."/>
            <person name="Chu J.S."/>
            <person name="Gimenez G."/>
            <person name="Irimia M."/>
            <person name="Rigden D.J."/>
            <person name="Fitzpatrick D.A."/>
            <person name="Lorenzo-Morales J."/>
            <person name="Bateman A."/>
            <person name="Chiu C.H."/>
            <person name="Tang P."/>
            <person name="Hegemann P."/>
            <person name="Fromm H."/>
            <person name="Raoult D."/>
            <person name="Greub G."/>
            <person name="Miranda-Saavedra D."/>
            <person name="Chen N."/>
            <person name="Nash P."/>
            <person name="Ginger M.L."/>
            <person name="Horn M."/>
            <person name="Schaap P."/>
            <person name="Caler L."/>
            <person name="Loftus B."/>
        </authorList>
    </citation>
    <scope>NUCLEOTIDE SEQUENCE [LARGE SCALE GENOMIC DNA]</scope>
    <source>
        <strain evidence="11 12">Neff</strain>
    </source>
</reference>
<evidence type="ECO:0000313" key="12">
    <source>
        <dbReference type="Proteomes" id="UP000011083"/>
    </source>
</evidence>
<evidence type="ECO:0000313" key="11">
    <source>
        <dbReference type="EMBL" id="ELR21882.1"/>
    </source>
</evidence>
<dbReference type="GO" id="GO:0004190">
    <property type="term" value="F:aspartic-type endopeptidase activity"/>
    <property type="evidence" value="ECO:0007669"/>
    <property type="project" value="UniProtKB-KW"/>
</dbReference>
<evidence type="ECO:0000256" key="5">
    <source>
        <dbReference type="ARBA" id="ARBA00022750"/>
    </source>
</evidence>
<keyword evidence="12" id="KW-1185">Reference proteome</keyword>
<keyword evidence="4" id="KW-0540">Nuclease</keyword>
<evidence type="ECO:0000256" key="3">
    <source>
        <dbReference type="ARBA" id="ARBA00022695"/>
    </source>
</evidence>
<dbReference type="InterPro" id="IPR000477">
    <property type="entry name" value="RT_dom"/>
</dbReference>
<dbReference type="Pfam" id="PF00078">
    <property type="entry name" value="RVT_1"/>
    <property type="match status" value="1"/>
</dbReference>
<evidence type="ECO:0000256" key="8">
    <source>
        <dbReference type="ARBA" id="ARBA00022918"/>
    </source>
</evidence>
<dbReference type="GO" id="GO:0003964">
    <property type="term" value="F:RNA-directed DNA polymerase activity"/>
    <property type="evidence" value="ECO:0007669"/>
    <property type="project" value="UniProtKB-KW"/>
</dbReference>
<keyword evidence="1" id="KW-0645">Protease</keyword>
<evidence type="ECO:0000256" key="1">
    <source>
        <dbReference type="ARBA" id="ARBA00022670"/>
    </source>
</evidence>
<dbReference type="OrthoDB" id="8057740at2759"/>
<evidence type="ECO:0000256" key="4">
    <source>
        <dbReference type="ARBA" id="ARBA00022722"/>
    </source>
</evidence>
<proteinExistence type="predicted"/>
<dbReference type="PANTHER" id="PTHR33064">
    <property type="entry name" value="POL PROTEIN"/>
    <property type="match status" value="1"/>
</dbReference>